<accession>A0A9D2FXA4</accession>
<dbReference type="AlphaFoldDB" id="A0A9D2FXA4"/>
<evidence type="ECO:0000256" key="2">
    <source>
        <dbReference type="SAM" id="MobiDB-lite"/>
    </source>
</evidence>
<feature type="domain" description="HU" evidence="3">
    <location>
        <begin position="2"/>
        <end position="124"/>
    </location>
</feature>
<sequence length="195" mass="20645">MIDYSVYMMTPTYSKDETPKAYAKNQVSEIWSLEKFAKHISDHNGVYSRGTVKGVISDMCECLVEQLLNGNKIQLGELGTFGISISSEGAESIEKFTSKNIKAVNILFSPGADFENLIGRAEFNPVASRIAQKATLKAEKAGEATVDLEAAKNKVNAGGSQSTNEDEEDDSTGTGGTTVTPGTGGGSSSEDGGEE</sequence>
<keyword evidence="1 4" id="KW-0238">DNA-binding</keyword>
<reference evidence="4" key="1">
    <citation type="journal article" date="2021" name="PeerJ">
        <title>Extensive microbial diversity within the chicken gut microbiome revealed by metagenomics and culture.</title>
        <authorList>
            <person name="Gilroy R."/>
            <person name="Ravi A."/>
            <person name="Getino M."/>
            <person name="Pursley I."/>
            <person name="Horton D.L."/>
            <person name="Alikhan N.F."/>
            <person name="Baker D."/>
            <person name="Gharbi K."/>
            <person name="Hall N."/>
            <person name="Watson M."/>
            <person name="Adriaenssens E.M."/>
            <person name="Foster-Nyarko E."/>
            <person name="Jarju S."/>
            <person name="Secka A."/>
            <person name="Antonio M."/>
            <person name="Oren A."/>
            <person name="Chaudhuri R.R."/>
            <person name="La Ragione R."/>
            <person name="Hildebrand F."/>
            <person name="Pallen M.J."/>
        </authorList>
    </citation>
    <scope>NUCLEOTIDE SEQUENCE</scope>
    <source>
        <strain evidence="4">ChiHecec3B27-8219</strain>
    </source>
</reference>
<dbReference type="GO" id="GO:0003677">
    <property type="term" value="F:DNA binding"/>
    <property type="evidence" value="ECO:0007669"/>
    <property type="project" value="UniProtKB-KW"/>
</dbReference>
<dbReference type="InterPro" id="IPR041607">
    <property type="entry name" value="HU-HIG"/>
</dbReference>
<dbReference type="EMBL" id="DXBE01000031">
    <property type="protein sequence ID" value="HIZ69079.1"/>
    <property type="molecule type" value="Genomic_DNA"/>
</dbReference>
<proteinExistence type="predicted"/>
<dbReference type="InterPro" id="IPR005902">
    <property type="entry name" value="HU_DNA-bd_put"/>
</dbReference>
<dbReference type="Pfam" id="PF18291">
    <property type="entry name" value="HU-HIG"/>
    <property type="match status" value="1"/>
</dbReference>
<feature type="region of interest" description="Disordered" evidence="2">
    <location>
        <begin position="152"/>
        <end position="195"/>
    </location>
</feature>
<protein>
    <submittedName>
        <fullName evidence="4">HU family DNA-binding protein</fullName>
    </submittedName>
</protein>
<dbReference type="NCBIfam" id="TIGR01201">
    <property type="entry name" value="HU_rel"/>
    <property type="match status" value="1"/>
</dbReference>
<organism evidence="4 5">
    <name type="scientific">Candidatus Prevotella avicola</name>
    <dbReference type="NCBI Taxonomy" id="2838738"/>
    <lineage>
        <taxon>Bacteria</taxon>
        <taxon>Pseudomonadati</taxon>
        <taxon>Bacteroidota</taxon>
        <taxon>Bacteroidia</taxon>
        <taxon>Bacteroidales</taxon>
        <taxon>Prevotellaceae</taxon>
        <taxon>Prevotella</taxon>
    </lineage>
</organism>
<dbReference type="SUPFAM" id="SSF47729">
    <property type="entry name" value="IHF-like DNA-binding proteins"/>
    <property type="match status" value="1"/>
</dbReference>
<evidence type="ECO:0000259" key="3">
    <source>
        <dbReference type="Pfam" id="PF18291"/>
    </source>
</evidence>
<comment type="caution">
    <text evidence="4">The sequence shown here is derived from an EMBL/GenBank/DDBJ whole genome shotgun (WGS) entry which is preliminary data.</text>
</comment>
<name>A0A9D2FXA4_9BACT</name>
<dbReference type="InterPro" id="IPR010992">
    <property type="entry name" value="IHF-like_DNA-bd_dom_sf"/>
</dbReference>
<evidence type="ECO:0000313" key="4">
    <source>
        <dbReference type="EMBL" id="HIZ69079.1"/>
    </source>
</evidence>
<evidence type="ECO:0000313" key="5">
    <source>
        <dbReference type="Proteomes" id="UP000824055"/>
    </source>
</evidence>
<evidence type="ECO:0000256" key="1">
    <source>
        <dbReference type="ARBA" id="ARBA00023125"/>
    </source>
</evidence>
<gene>
    <name evidence="4" type="ORF">H9966_04215</name>
</gene>
<dbReference type="Proteomes" id="UP000824055">
    <property type="component" value="Unassembled WGS sequence"/>
</dbReference>
<reference evidence="4" key="2">
    <citation type="submission" date="2021-04" db="EMBL/GenBank/DDBJ databases">
        <authorList>
            <person name="Gilroy R."/>
        </authorList>
    </citation>
    <scope>NUCLEOTIDE SEQUENCE</scope>
    <source>
        <strain evidence="4">ChiHecec3B27-8219</strain>
    </source>
</reference>